<feature type="domain" description="CBS" evidence="3">
    <location>
        <begin position="76"/>
        <end position="132"/>
    </location>
</feature>
<dbReference type="PANTHER" id="PTHR43080:SF2">
    <property type="entry name" value="CBS DOMAIN-CONTAINING PROTEIN"/>
    <property type="match status" value="1"/>
</dbReference>
<dbReference type="InterPro" id="IPR044725">
    <property type="entry name" value="CBSX3_CBS_dom"/>
</dbReference>
<evidence type="ECO:0000256" key="1">
    <source>
        <dbReference type="ARBA" id="ARBA00023122"/>
    </source>
</evidence>
<accession>A0ABV3Z5G1</accession>
<proteinExistence type="predicted"/>
<dbReference type="Proteomes" id="UP001560685">
    <property type="component" value="Unassembled WGS sequence"/>
</dbReference>
<dbReference type="Gene3D" id="3.10.580.10">
    <property type="entry name" value="CBS-domain"/>
    <property type="match status" value="1"/>
</dbReference>
<dbReference type="RefSeq" id="WP_369313668.1">
    <property type="nucleotide sequence ID" value="NZ_JBEHZE010000001.1"/>
</dbReference>
<comment type="caution">
    <text evidence="4">The sequence shown here is derived from an EMBL/GenBank/DDBJ whole genome shotgun (WGS) entry which is preliminary data.</text>
</comment>
<dbReference type="SMART" id="SM00116">
    <property type="entry name" value="CBS"/>
    <property type="match status" value="2"/>
</dbReference>
<sequence>MKVEQILQLKGTDIYSVEPDAKIAEAVTILNEKNIGAVLVREQNGNVVGILSERDIVRRLGSRGAEALSMGVSECMTSNIYTCSVDASVDELMGMMTEKRIRHLPVTRDGNIVGVVSIGDVVKRKIEEAEQEAAALKEYIAS</sequence>
<evidence type="ECO:0000313" key="4">
    <source>
        <dbReference type="EMBL" id="MEX6633688.1"/>
    </source>
</evidence>
<dbReference type="InterPro" id="IPR000644">
    <property type="entry name" value="CBS_dom"/>
</dbReference>
<evidence type="ECO:0000313" key="5">
    <source>
        <dbReference type="Proteomes" id="UP001560685"/>
    </source>
</evidence>
<evidence type="ECO:0000256" key="2">
    <source>
        <dbReference type="PROSITE-ProRule" id="PRU00703"/>
    </source>
</evidence>
<dbReference type="InterPro" id="IPR046342">
    <property type="entry name" value="CBS_dom_sf"/>
</dbReference>
<evidence type="ECO:0000259" key="3">
    <source>
        <dbReference type="PROSITE" id="PS51371"/>
    </source>
</evidence>
<feature type="domain" description="CBS" evidence="3">
    <location>
        <begin position="8"/>
        <end position="68"/>
    </location>
</feature>
<dbReference type="EMBL" id="JBEHZE010000001">
    <property type="protein sequence ID" value="MEX6633688.1"/>
    <property type="molecule type" value="Genomic_DNA"/>
</dbReference>
<dbReference type="InterPro" id="IPR051257">
    <property type="entry name" value="Diverse_CBS-Domain"/>
</dbReference>
<dbReference type="PANTHER" id="PTHR43080">
    <property type="entry name" value="CBS DOMAIN-CONTAINING PROTEIN CBSX3, MITOCHONDRIAL"/>
    <property type="match status" value="1"/>
</dbReference>
<reference evidence="4 5" key="1">
    <citation type="submission" date="2024-05" db="EMBL/GenBank/DDBJ databases">
        <title>Three bacterial strains, DH-69, EH-24, and ECK-19 isolated from coastal sediments.</title>
        <authorList>
            <person name="Ye Y.-Q."/>
            <person name="Du Z.-J."/>
        </authorList>
    </citation>
    <scope>NUCLEOTIDE SEQUENCE [LARGE SCALE GENOMIC DNA]</scope>
    <source>
        <strain evidence="4 5">ECK-19</strain>
    </source>
</reference>
<keyword evidence="5" id="KW-1185">Reference proteome</keyword>
<dbReference type="Pfam" id="PF00571">
    <property type="entry name" value="CBS"/>
    <property type="match status" value="2"/>
</dbReference>
<gene>
    <name evidence="4" type="ORF">ABFZ84_08995</name>
</gene>
<name>A0ABV3Z5G1_9PROT</name>
<dbReference type="CDD" id="cd04623">
    <property type="entry name" value="CBS_pair_bac_euk"/>
    <property type="match status" value="1"/>
</dbReference>
<organism evidence="4 5">
    <name type="scientific">Hyphococcus lacteus</name>
    <dbReference type="NCBI Taxonomy" id="3143536"/>
    <lineage>
        <taxon>Bacteria</taxon>
        <taxon>Pseudomonadati</taxon>
        <taxon>Pseudomonadota</taxon>
        <taxon>Alphaproteobacteria</taxon>
        <taxon>Parvularculales</taxon>
        <taxon>Parvularculaceae</taxon>
        <taxon>Hyphococcus</taxon>
    </lineage>
</organism>
<keyword evidence="1 2" id="KW-0129">CBS domain</keyword>
<dbReference type="PROSITE" id="PS51371">
    <property type="entry name" value="CBS"/>
    <property type="match status" value="2"/>
</dbReference>
<protein>
    <submittedName>
        <fullName evidence="4">CBS domain-containing protein</fullName>
    </submittedName>
</protein>
<dbReference type="SUPFAM" id="SSF54631">
    <property type="entry name" value="CBS-domain pair"/>
    <property type="match status" value="1"/>
</dbReference>